<dbReference type="OrthoDB" id="14196at2"/>
<dbReference type="Proteomes" id="UP000252706">
    <property type="component" value="Unassembled WGS sequence"/>
</dbReference>
<evidence type="ECO:0000256" key="3">
    <source>
        <dbReference type="ARBA" id="ARBA00013194"/>
    </source>
</evidence>
<keyword evidence="8 11" id="KW-0413">Isomerase</keyword>
<dbReference type="PROSITE" id="PS50198">
    <property type="entry name" value="PPIC_PPIASE_2"/>
    <property type="match status" value="1"/>
</dbReference>
<dbReference type="Gene3D" id="3.10.50.40">
    <property type="match status" value="1"/>
</dbReference>
<dbReference type="InterPro" id="IPR046357">
    <property type="entry name" value="PPIase_dom_sf"/>
</dbReference>
<proteinExistence type="inferred from homology"/>
<evidence type="ECO:0000256" key="4">
    <source>
        <dbReference type="ARBA" id="ARBA00018370"/>
    </source>
</evidence>
<dbReference type="SUPFAM" id="SSF54534">
    <property type="entry name" value="FKBP-like"/>
    <property type="match status" value="1"/>
</dbReference>
<dbReference type="SUPFAM" id="SSF109998">
    <property type="entry name" value="Triger factor/SurA peptide-binding domain-like"/>
    <property type="match status" value="1"/>
</dbReference>
<evidence type="ECO:0000256" key="6">
    <source>
        <dbReference type="ARBA" id="ARBA00030642"/>
    </source>
</evidence>
<comment type="caution">
    <text evidence="11">The sequence shown here is derived from an EMBL/GenBank/DDBJ whole genome shotgun (WGS) entry which is preliminary data.</text>
</comment>
<dbReference type="AlphaFoldDB" id="A0A366WZ89"/>
<feature type="signal peptide" evidence="9">
    <location>
        <begin position="1"/>
        <end position="23"/>
    </location>
</feature>
<evidence type="ECO:0000256" key="9">
    <source>
        <dbReference type="SAM" id="SignalP"/>
    </source>
</evidence>
<evidence type="ECO:0000259" key="10">
    <source>
        <dbReference type="PROSITE" id="PS50198"/>
    </source>
</evidence>
<reference evidence="11 12" key="1">
    <citation type="submission" date="2018-07" db="EMBL/GenBank/DDBJ databases">
        <title>Modular assembly of carbohydrate-degrading microbial communities in the ocean.</title>
        <authorList>
            <person name="Enke T.N."/>
            <person name="Datta M.S."/>
            <person name="Schwartzman J.A."/>
            <person name="Cermak N."/>
            <person name="Schmitz D.A."/>
            <person name="Barrere J."/>
            <person name="Cordero O.X."/>
        </authorList>
    </citation>
    <scope>NUCLEOTIDE SEQUENCE [LARGE SCALE GENOMIC DNA]</scope>
    <source>
        <strain evidence="11 12">C3M10</strain>
    </source>
</reference>
<protein>
    <recommendedName>
        <fullName evidence="4">Parvulin-like PPIase</fullName>
        <ecNumber evidence="3">5.2.1.8</ecNumber>
    </recommendedName>
    <alternativeName>
        <fullName evidence="6">Peptidyl-prolyl cis-trans isomerase plp</fullName>
    </alternativeName>
    <alternativeName>
        <fullName evidence="7">Rotamase plp</fullName>
    </alternativeName>
</protein>
<evidence type="ECO:0000256" key="5">
    <source>
        <dbReference type="ARBA" id="ARBA00023110"/>
    </source>
</evidence>
<feature type="chain" id="PRO_5016825897" description="Parvulin-like PPIase" evidence="9">
    <location>
        <begin position="24"/>
        <end position="283"/>
    </location>
</feature>
<dbReference type="EMBL" id="QOCE01000033">
    <property type="protein sequence ID" value="RBW54041.1"/>
    <property type="molecule type" value="Genomic_DNA"/>
</dbReference>
<organism evidence="11 12">
    <name type="scientific">Phaeobacter gallaeciensis</name>
    <dbReference type="NCBI Taxonomy" id="60890"/>
    <lineage>
        <taxon>Bacteria</taxon>
        <taxon>Pseudomonadati</taxon>
        <taxon>Pseudomonadota</taxon>
        <taxon>Alphaproteobacteria</taxon>
        <taxon>Rhodobacterales</taxon>
        <taxon>Roseobacteraceae</taxon>
        <taxon>Phaeobacter</taxon>
    </lineage>
</organism>
<dbReference type="GO" id="GO:0003755">
    <property type="term" value="F:peptidyl-prolyl cis-trans isomerase activity"/>
    <property type="evidence" value="ECO:0007669"/>
    <property type="project" value="UniProtKB-KW"/>
</dbReference>
<evidence type="ECO:0000313" key="12">
    <source>
        <dbReference type="Proteomes" id="UP000252706"/>
    </source>
</evidence>
<dbReference type="InterPro" id="IPR027304">
    <property type="entry name" value="Trigger_fact/SurA_dom_sf"/>
</dbReference>
<dbReference type="EC" id="5.2.1.8" evidence="3"/>
<keyword evidence="5 8" id="KW-0697">Rotamase</keyword>
<comment type="catalytic activity">
    <reaction evidence="1">
        <text>[protein]-peptidylproline (omega=180) = [protein]-peptidylproline (omega=0)</text>
        <dbReference type="Rhea" id="RHEA:16237"/>
        <dbReference type="Rhea" id="RHEA-COMP:10747"/>
        <dbReference type="Rhea" id="RHEA-COMP:10748"/>
        <dbReference type="ChEBI" id="CHEBI:83833"/>
        <dbReference type="ChEBI" id="CHEBI:83834"/>
        <dbReference type="EC" id="5.2.1.8"/>
    </reaction>
</comment>
<dbReference type="RefSeq" id="WP_113823985.1">
    <property type="nucleotide sequence ID" value="NZ_QOCE01000033.1"/>
</dbReference>
<evidence type="ECO:0000313" key="11">
    <source>
        <dbReference type="EMBL" id="RBW54041.1"/>
    </source>
</evidence>
<accession>A0A366WZ89</accession>
<dbReference type="InterPro" id="IPR050245">
    <property type="entry name" value="PrsA_foldase"/>
</dbReference>
<keyword evidence="9" id="KW-0732">Signal</keyword>
<evidence type="ECO:0000256" key="1">
    <source>
        <dbReference type="ARBA" id="ARBA00000971"/>
    </source>
</evidence>
<dbReference type="Pfam" id="PF00639">
    <property type="entry name" value="Rotamase"/>
    <property type="match status" value="1"/>
</dbReference>
<evidence type="ECO:0000256" key="7">
    <source>
        <dbReference type="ARBA" id="ARBA00031484"/>
    </source>
</evidence>
<sequence>MPKGLTFLPTLAVVALMAMPLAAETKPDADTIVATVNGEEITLGHMIVARAALPQQYQQLPDKVLYDAILDQLVQQSLLKQSRGNNIPKHVALALENEKRSLLAADMLEEIMSTVTTETAIQAAYDTKYADGFGGEEFNASHILVESEDQAKAIKAELDNGADFAATAKEKSTGPSGPGGGSLGWFGKGAMVPEFEEAVLKLKPGQISDPVQTQFGWHVLILNDKRKSKAPELAQVQEELASEIQQEAIDARIAELTKAGKIDRIQIEGLAPDVLRDVELLQE</sequence>
<dbReference type="Gene3D" id="1.10.8.1040">
    <property type="match status" value="1"/>
</dbReference>
<dbReference type="InterPro" id="IPR000297">
    <property type="entry name" value="PPIase_PpiC"/>
</dbReference>
<evidence type="ECO:0000256" key="2">
    <source>
        <dbReference type="ARBA" id="ARBA00007656"/>
    </source>
</evidence>
<evidence type="ECO:0000256" key="8">
    <source>
        <dbReference type="PROSITE-ProRule" id="PRU00278"/>
    </source>
</evidence>
<dbReference type="PANTHER" id="PTHR47245:SF2">
    <property type="entry name" value="PEPTIDYL-PROLYL CIS-TRANS ISOMERASE HP_0175-RELATED"/>
    <property type="match status" value="1"/>
</dbReference>
<gene>
    <name evidence="11" type="ORF">DS909_13520</name>
</gene>
<name>A0A366WZ89_9RHOB</name>
<feature type="domain" description="PpiC" evidence="10">
    <location>
        <begin position="135"/>
        <end position="224"/>
    </location>
</feature>
<dbReference type="PANTHER" id="PTHR47245">
    <property type="entry name" value="PEPTIDYLPROLYL ISOMERASE"/>
    <property type="match status" value="1"/>
</dbReference>
<comment type="similarity">
    <text evidence="2">Belongs to the PpiC/parvulin rotamase family.</text>
</comment>